<dbReference type="EMBL" id="MU157909">
    <property type="protein sequence ID" value="KAF9523860.1"/>
    <property type="molecule type" value="Genomic_DNA"/>
</dbReference>
<dbReference type="Proteomes" id="UP000807306">
    <property type="component" value="Unassembled WGS sequence"/>
</dbReference>
<dbReference type="Gene3D" id="3.30.710.10">
    <property type="entry name" value="Potassium Channel Kv1.1, Chain A"/>
    <property type="match status" value="1"/>
</dbReference>
<feature type="region of interest" description="Disordered" evidence="1">
    <location>
        <begin position="1"/>
        <end position="21"/>
    </location>
</feature>
<organism evidence="3 4">
    <name type="scientific">Crepidotus variabilis</name>
    <dbReference type="NCBI Taxonomy" id="179855"/>
    <lineage>
        <taxon>Eukaryota</taxon>
        <taxon>Fungi</taxon>
        <taxon>Dikarya</taxon>
        <taxon>Basidiomycota</taxon>
        <taxon>Agaricomycotina</taxon>
        <taxon>Agaricomycetes</taxon>
        <taxon>Agaricomycetidae</taxon>
        <taxon>Agaricales</taxon>
        <taxon>Agaricineae</taxon>
        <taxon>Crepidotaceae</taxon>
        <taxon>Crepidotus</taxon>
    </lineage>
</organism>
<evidence type="ECO:0000313" key="4">
    <source>
        <dbReference type="Proteomes" id="UP000807306"/>
    </source>
</evidence>
<dbReference type="CDD" id="cd18186">
    <property type="entry name" value="BTB_POZ_ZBTB_KLHL-like"/>
    <property type="match status" value="1"/>
</dbReference>
<evidence type="ECO:0000259" key="2">
    <source>
        <dbReference type="PROSITE" id="PS50097"/>
    </source>
</evidence>
<dbReference type="OrthoDB" id="3199068at2759"/>
<dbReference type="InterPro" id="IPR011333">
    <property type="entry name" value="SKP1/BTB/POZ_sf"/>
</dbReference>
<dbReference type="Pfam" id="PF00651">
    <property type="entry name" value="BTB"/>
    <property type="match status" value="1"/>
</dbReference>
<proteinExistence type="predicted"/>
<comment type="caution">
    <text evidence="3">The sequence shown here is derived from an EMBL/GenBank/DDBJ whole genome shotgun (WGS) entry which is preliminary data.</text>
</comment>
<name>A0A9P6E7E8_9AGAR</name>
<feature type="compositionally biased region" description="Polar residues" evidence="1">
    <location>
        <begin position="1"/>
        <end position="18"/>
    </location>
</feature>
<dbReference type="AlphaFoldDB" id="A0A9P6E7E8"/>
<protein>
    <recommendedName>
        <fullName evidence="2">BTB domain-containing protein</fullName>
    </recommendedName>
</protein>
<dbReference type="InterPro" id="IPR000210">
    <property type="entry name" value="BTB/POZ_dom"/>
</dbReference>
<evidence type="ECO:0000313" key="3">
    <source>
        <dbReference type="EMBL" id="KAF9523860.1"/>
    </source>
</evidence>
<reference evidence="3" key="1">
    <citation type="submission" date="2020-11" db="EMBL/GenBank/DDBJ databases">
        <authorList>
            <consortium name="DOE Joint Genome Institute"/>
            <person name="Ahrendt S."/>
            <person name="Riley R."/>
            <person name="Andreopoulos W."/>
            <person name="Labutti K."/>
            <person name="Pangilinan J."/>
            <person name="Ruiz-Duenas F.J."/>
            <person name="Barrasa J.M."/>
            <person name="Sanchez-Garcia M."/>
            <person name="Camarero S."/>
            <person name="Miyauchi S."/>
            <person name="Serrano A."/>
            <person name="Linde D."/>
            <person name="Babiker R."/>
            <person name="Drula E."/>
            <person name="Ayuso-Fernandez I."/>
            <person name="Pacheco R."/>
            <person name="Padilla G."/>
            <person name="Ferreira P."/>
            <person name="Barriuso J."/>
            <person name="Kellner H."/>
            <person name="Castanera R."/>
            <person name="Alfaro M."/>
            <person name="Ramirez L."/>
            <person name="Pisabarro A.G."/>
            <person name="Kuo A."/>
            <person name="Tritt A."/>
            <person name="Lipzen A."/>
            <person name="He G."/>
            <person name="Yan M."/>
            <person name="Ng V."/>
            <person name="Cullen D."/>
            <person name="Martin F."/>
            <person name="Rosso M.-N."/>
            <person name="Henrissat B."/>
            <person name="Hibbett D."/>
            <person name="Martinez A.T."/>
            <person name="Grigoriev I.V."/>
        </authorList>
    </citation>
    <scope>NUCLEOTIDE SEQUENCE</scope>
    <source>
        <strain evidence="3">CBS 506.95</strain>
    </source>
</reference>
<dbReference type="PROSITE" id="PS50097">
    <property type="entry name" value="BTB"/>
    <property type="match status" value="1"/>
</dbReference>
<evidence type="ECO:0000256" key="1">
    <source>
        <dbReference type="SAM" id="MobiDB-lite"/>
    </source>
</evidence>
<accession>A0A9P6E7E8</accession>
<sequence length="240" mass="27929">MPENSSASIDPSRSNGQPRQKDKDYFMDDVFVVFQVERKLFRVPIFMFKESEVFRGMFSLPQLEECNVEGTSEENPIVLPDQIGAEAFKQLLRVLYPNRIILRQPPTFNADQLVSILKLSTQWYFFDARKFAIKYLKALIERDKIGLAKRVLIGREGRVAKWIEKAYICLIQRTQSISDPEASEIGWRTSLALLRIRETILQNRIVNYNASMIRSIVKTTFADELKKIRLDEAEYQAKRA</sequence>
<keyword evidence="4" id="KW-1185">Reference proteome</keyword>
<gene>
    <name evidence="3" type="ORF">CPB83DRAFT_862214</name>
</gene>
<dbReference type="SUPFAM" id="SSF54695">
    <property type="entry name" value="POZ domain"/>
    <property type="match status" value="1"/>
</dbReference>
<feature type="domain" description="BTB" evidence="2">
    <location>
        <begin position="28"/>
        <end position="104"/>
    </location>
</feature>